<accession>A0A6G0YEJ6</accession>
<proteinExistence type="predicted"/>
<comment type="caution">
    <text evidence="1">The sequence shown here is derived from an EMBL/GenBank/DDBJ whole genome shotgun (WGS) entry which is preliminary data.</text>
</comment>
<dbReference type="EMBL" id="VUJU01004512">
    <property type="protein sequence ID" value="KAF0754122.1"/>
    <property type="molecule type" value="Genomic_DNA"/>
</dbReference>
<reference evidence="1 2" key="1">
    <citation type="submission" date="2019-08" db="EMBL/GenBank/DDBJ databases">
        <title>Whole genome of Aphis craccivora.</title>
        <authorList>
            <person name="Voronova N.V."/>
            <person name="Shulinski R.S."/>
            <person name="Bandarenka Y.V."/>
            <person name="Zhorov D.G."/>
            <person name="Warner D."/>
        </authorList>
    </citation>
    <scope>NUCLEOTIDE SEQUENCE [LARGE SCALE GENOMIC DNA]</scope>
    <source>
        <strain evidence="1">180601</strain>
        <tissue evidence="1">Whole Body</tissue>
    </source>
</reference>
<dbReference type="SUPFAM" id="SSF53098">
    <property type="entry name" value="Ribonuclease H-like"/>
    <property type="match status" value="1"/>
</dbReference>
<evidence type="ECO:0000313" key="2">
    <source>
        <dbReference type="Proteomes" id="UP000478052"/>
    </source>
</evidence>
<evidence type="ECO:0000313" key="1">
    <source>
        <dbReference type="EMBL" id="KAF0754122.1"/>
    </source>
</evidence>
<organism evidence="1 2">
    <name type="scientific">Aphis craccivora</name>
    <name type="common">Cowpea aphid</name>
    <dbReference type="NCBI Taxonomy" id="307492"/>
    <lineage>
        <taxon>Eukaryota</taxon>
        <taxon>Metazoa</taxon>
        <taxon>Ecdysozoa</taxon>
        <taxon>Arthropoda</taxon>
        <taxon>Hexapoda</taxon>
        <taxon>Insecta</taxon>
        <taxon>Pterygota</taxon>
        <taxon>Neoptera</taxon>
        <taxon>Paraneoptera</taxon>
        <taxon>Hemiptera</taxon>
        <taxon>Sternorrhyncha</taxon>
        <taxon>Aphidomorpha</taxon>
        <taxon>Aphidoidea</taxon>
        <taxon>Aphididae</taxon>
        <taxon>Aphidini</taxon>
        <taxon>Aphis</taxon>
        <taxon>Aphis</taxon>
    </lineage>
</organism>
<dbReference type="PANTHER" id="PTHR46579">
    <property type="entry name" value="F5/8 TYPE C DOMAIN-CONTAINING PROTEIN-RELATED"/>
    <property type="match status" value="1"/>
</dbReference>
<keyword evidence="2" id="KW-1185">Reference proteome</keyword>
<name>A0A6G0YEJ6_APHCR</name>
<dbReference type="InterPro" id="IPR012337">
    <property type="entry name" value="RNaseH-like_sf"/>
</dbReference>
<dbReference type="OrthoDB" id="7549404at2759"/>
<protein>
    <submittedName>
        <fullName evidence="1">Zinc finger MYM-type protein 1-like</fullName>
    </submittedName>
</protein>
<dbReference type="Proteomes" id="UP000478052">
    <property type="component" value="Unassembled WGS sequence"/>
</dbReference>
<dbReference type="PANTHER" id="PTHR46579:SF1">
    <property type="entry name" value="F5_8 TYPE C DOMAIN-CONTAINING PROTEIN"/>
    <property type="match status" value="1"/>
</dbReference>
<gene>
    <name evidence="1" type="ORF">FWK35_00011449</name>
</gene>
<sequence length="602" mass="69253">MKQLSIVIRHFNSMTNRPVETFLALKRMISVNADYIFQAITDVLKDQMKLEWSSVVSVCFDGAATMAGSISSVQAKCKQENSKILYVHCYAHGLNLSLIDSISLNYMHSVFLGVHGLTHPIILVFVREFDAILLNTKPPHEVTRTSRSIHDRKQWKASEWRTFLLYTSTVCLQRVLPQRYYKHWNYLIIGIYTLLQNKINNEQIDHAEFCLNKFVSSIPNLYGEHFLKFNVHLLLHLPKHGCDKSSNKNPNQEFYLIFLEPFNFPCVMLYLKKISKENGAYVQTLKSCFVTRWACRAEAVNAIKNNYGAILQALRAINIKCSITEMRAKGQGLLHQLQTFNFIFCLNMMQVILQLVLKLSSVLQTPNLELLTTSLISLRNDSQHFKSMLENTKKNVKKILKKLEDKSETQHIFENKYDEMSILVFYSNLDILISGLEKRFKQDTLDVINAIGLLVNLDDENETSTYKILYTYFSISAVKSTEDTPKSTNSGSVHKWLDWLKEYVVAVKVVFQNSSFVKNKLRNTMSQERLDALLFLFVEQELLIGIDLNDVIDDLNICFLSIIDHNDELIWEGGIPYNDSGTQNITFLHCGAKQNSGGYIKE</sequence>
<dbReference type="AlphaFoldDB" id="A0A6G0YEJ6"/>